<dbReference type="RefSeq" id="WP_197165581.1">
    <property type="nucleotide sequence ID" value="NZ_JADZGI010000002.1"/>
</dbReference>
<dbReference type="Proteomes" id="UP000617634">
    <property type="component" value="Unassembled WGS sequence"/>
</dbReference>
<keyword evidence="3" id="KW-0675">Receptor</keyword>
<dbReference type="Pfam" id="PF13676">
    <property type="entry name" value="TIR_2"/>
    <property type="match status" value="1"/>
</dbReference>
<dbReference type="InterPro" id="IPR000157">
    <property type="entry name" value="TIR_dom"/>
</dbReference>
<keyword evidence="4" id="KW-1185">Reference proteome</keyword>
<dbReference type="GO" id="GO:0007165">
    <property type="term" value="P:signal transduction"/>
    <property type="evidence" value="ECO:0007669"/>
    <property type="project" value="InterPro"/>
</dbReference>
<evidence type="ECO:0000256" key="1">
    <source>
        <dbReference type="SAM" id="Phobius"/>
    </source>
</evidence>
<dbReference type="InterPro" id="IPR011990">
    <property type="entry name" value="TPR-like_helical_dom_sf"/>
</dbReference>
<name>A0A931MLS0_9SPHN</name>
<evidence type="ECO:0000313" key="3">
    <source>
        <dbReference type="EMBL" id="MBH0114352.1"/>
    </source>
</evidence>
<gene>
    <name evidence="3" type="ORF">I5E68_15510</name>
</gene>
<dbReference type="Gene3D" id="1.25.40.10">
    <property type="entry name" value="Tetratricopeptide repeat domain"/>
    <property type="match status" value="1"/>
</dbReference>
<proteinExistence type="predicted"/>
<keyword evidence="1" id="KW-1133">Transmembrane helix</keyword>
<keyword evidence="1" id="KW-0472">Membrane</keyword>
<reference evidence="3" key="1">
    <citation type="submission" date="2020-11" db="EMBL/GenBank/DDBJ databases">
        <title>Novosphingobium aureum sp. nov., a marine bacterium isolated from sediment of a salt flat.</title>
        <authorList>
            <person name="Yoo Y."/>
            <person name="Kim J.-J."/>
        </authorList>
    </citation>
    <scope>NUCLEOTIDE SEQUENCE</scope>
    <source>
        <strain evidence="3">YJ-S2-02</strain>
    </source>
</reference>
<keyword evidence="1" id="KW-0812">Transmembrane</keyword>
<dbReference type="SUPFAM" id="SSF52200">
    <property type="entry name" value="Toll/Interleukin receptor TIR domain"/>
    <property type="match status" value="1"/>
</dbReference>
<feature type="transmembrane region" description="Helical" evidence="1">
    <location>
        <begin position="192"/>
        <end position="214"/>
    </location>
</feature>
<dbReference type="Gene3D" id="3.40.50.10140">
    <property type="entry name" value="Toll/interleukin-1 receptor homology (TIR) domain"/>
    <property type="match status" value="1"/>
</dbReference>
<protein>
    <submittedName>
        <fullName evidence="3">Toll/interleukin-1 receptor domain-containing protein</fullName>
    </submittedName>
</protein>
<accession>A0A931MLS0</accession>
<evidence type="ECO:0000313" key="4">
    <source>
        <dbReference type="Proteomes" id="UP000617634"/>
    </source>
</evidence>
<dbReference type="InterPro" id="IPR035897">
    <property type="entry name" value="Toll_tir_struct_dom_sf"/>
</dbReference>
<feature type="domain" description="TIR" evidence="2">
    <location>
        <begin position="19"/>
        <end position="164"/>
    </location>
</feature>
<evidence type="ECO:0000259" key="2">
    <source>
        <dbReference type="Pfam" id="PF13676"/>
    </source>
</evidence>
<comment type="caution">
    <text evidence="3">The sequence shown here is derived from an EMBL/GenBank/DDBJ whole genome shotgun (WGS) entry which is preliminary data.</text>
</comment>
<sequence>MTDAGAAVPPVHERRYRAFISYSHADEGAAGRLHRWLETYRIPSRLVGAETARGKVGQRMVPIFRDRAELPAATSLGEEVKKALAASEALLVLCSPSAARSRWVDAEIALFRELHPDRPIIAAILEGDPAECFPPSLLVTDAHGEVHEPIAADFRSEQDGAKLARLKIVAGLTGLALDQIIQRDAQRQLRRVIAITLLALVMTLSMGLMLVFAIQAQREADHQRRQAEGLIEFMLTDLRQRLNGVGRLDVLDTVNRRAFAYYADQSDLDDLPVDSLERRARVLHAMGEDDHRQGEYDRALSEFREAERVTGTLLVADPDDPERIFNHAQSEFWLGYVVFSHRRYAEALPRFEAYLRLARRLVQMEPDNEKYLRELAYAQGNICSVVVAQNKRDARLSECGNALKTMEQVHAMVPEDAGVEADLANRHSWYSDALRLQKRYKEALAERQLQTGIALRMLERDPRNVSYEQNLMLARYSTAVLLNEMGEKDRASALLAQASAKLDALIAADPENMDWRKWRRKFDTPLTD</sequence>
<dbReference type="EMBL" id="JADZGI010000002">
    <property type="protein sequence ID" value="MBH0114352.1"/>
    <property type="molecule type" value="Genomic_DNA"/>
</dbReference>
<dbReference type="SUPFAM" id="SSF48452">
    <property type="entry name" value="TPR-like"/>
    <property type="match status" value="1"/>
</dbReference>
<dbReference type="AlphaFoldDB" id="A0A931MLS0"/>
<organism evidence="3 4">
    <name type="scientific">Novosphingobium aureum</name>
    <dbReference type="NCBI Taxonomy" id="2792964"/>
    <lineage>
        <taxon>Bacteria</taxon>
        <taxon>Pseudomonadati</taxon>
        <taxon>Pseudomonadota</taxon>
        <taxon>Alphaproteobacteria</taxon>
        <taxon>Sphingomonadales</taxon>
        <taxon>Sphingomonadaceae</taxon>
        <taxon>Novosphingobium</taxon>
    </lineage>
</organism>